<proteinExistence type="predicted"/>
<protein>
    <submittedName>
        <fullName evidence="1">Uncharacterized protein</fullName>
    </submittedName>
</protein>
<dbReference type="AlphaFoldDB" id="A0A382FPD9"/>
<evidence type="ECO:0000313" key="1">
    <source>
        <dbReference type="EMBL" id="SVB63841.1"/>
    </source>
</evidence>
<gene>
    <name evidence="1" type="ORF">METZ01_LOCUS216695</name>
</gene>
<sequence>MYLNTLHYPSNEVWTLVQSGIFYELEKSIYIDKFSS</sequence>
<accession>A0A382FPD9</accession>
<name>A0A382FPD9_9ZZZZ</name>
<dbReference type="EMBL" id="UINC01050637">
    <property type="protein sequence ID" value="SVB63841.1"/>
    <property type="molecule type" value="Genomic_DNA"/>
</dbReference>
<organism evidence="1">
    <name type="scientific">marine metagenome</name>
    <dbReference type="NCBI Taxonomy" id="408172"/>
    <lineage>
        <taxon>unclassified sequences</taxon>
        <taxon>metagenomes</taxon>
        <taxon>ecological metagenomes</taxon>
    </lineage>
</organism>
<reference evidence="1" key="1">
    <citation type="submission" date="2018-05" db="EMBL/GenBank/DDBJ databases">
        <authorList>
            <person name="Lanie J.A."/>
            <person name="Ng W.-L."/>
            <person name="Kazmierczak K.M."/>
            <person name="Andrzejewski T.M."/>
            <person name="Davidsen T.M."/>
            <person name="Wayne K.J."/>
            <person name="Tettelin H."/>
            <person name="Glass J.I."/>
            <person name="Rusch D."/>
            <person name="Podicherti R."/>
            <person name="Tsui H.-C.T."/>
            <person name="Winkler M.E."/>
        </authorList>
    </citation>
    <scope>NUCLEOTIDE SEQUENCE</scope>
</reference>